<organism evidence="2 3">
    <name type="scientific">Sinosporangium siamense</name>
    <dbReference type="NCBI Taxonomy" id="1367973"/>
    <lineage>
        <taxon>Bacteria</taxon>
        <taxon>Bacillati</taxon>
        <taxon>Actinomycetota</taxon>
        <taxon>Actinomycetes</taxon>
        <taxon>Streptosporangiales</taxon>
        <taxon>Streptosporangiaceae</taxon>
        <taxon>Sinosporangium</taxon>
    </lineage>
</organism>
<accession>A0A919RK13</accession>
<keyword evidence="1" id="KW-0472">Membrane</keyword>
<proteinExistence type="predicted"/>
<dbReference type="Proteomes" id="UP000606172">
    <property type="component" value="Unassembled WGS sequence"/>
</dbReference>
<keyword evidence="3" id="KW-1185">Reference proteome</keyword>
<keyword evidence="1" id="KW-1133">Transmembrane helix</keyword>
<dbReference type="InterPro" id="IPR032710">
    <property type="entry name" value="NTF2-like_dom_sf"/>
</dbReference>
<reference evidence="2" key="1">
    <citation type="submission" date="2021-01" db="EMBL/GenBank/DDBJ databases">
        <title>Whole genome shotgun sequence of Sinosporangium siamense NBRC 109515.</title>
        <authorList>
            <person name="Komaki H."/>
            <person name="Tamura T."/>
        </authorList>
    </citation>
    <scope>NUCLEOTIDE SEQUENCE</scope>
    <source>
        <strain evidence="2">NBRC 109515</strain>
    </source>
</reference>
<gene>
    <name evidence="2" type="ORF">Ssi02_55020</name>
</gene>
<keyword evidence="1" id="KW-0812">Transmembrane</keyword>
<name>A0A919RK13_9ACTN</name>
<evidence type="ECO:0000256" key="1">
    <source>
        <dbReference type="SAM" id="Phobius"/>
    </source>
</evidence>
<feature type="transmembrane region" description="Helical" evidence="1">
    <location>
        <begin position="23"/>
        <end position="44"/>
    </location>
</feature>
<dbReference type="EMBL" id="BOOW01000034">
    <property type="protein sequence ID" value="GII95271.1"/>
    <property type="molecule type" value="Genomic_DNA"/>
</dbReference>
<evidence type="ECO:0000313" key="2">
    <source>
        <dbReference type="EMBL" id="GII95271.1"/>
    </source>
</evidence>
<sequence>MDPQTPSPDPPLLATPPARRGKLLLIGALIVAVAVAVVVASGLFRTQSGTSPSARAVQRPGEAEIRSTVERFAHAVDREDTVTMIAMLCEEEAQSVADEVSSSGDQVLDRSHERPIDVSDIRIAGDVATVRVTRPAQQPVTMYLRKESNTWKLCDPERYTAPA</sequence>
<evidence type="ECO:0000313" key="3">
    <source>
        <dbReference type="Proteomes" id="UP000606172"/>
    </source>
</evidence>
<protein>
    <recommendedName>
        <fullName evidence="4">DUF4878 domain-containing protein</fullName>
    </recommendedName>
</protein>
<evidence type="ECO:0008006" key="4">
    <source>
        <dbReference type="Google" id="ProtNLM"/>
    </source>
</evidence>
<dbReference type="SUPFAM" id="SSF54427">
    <property type="entry name" value="NTF2-like"/>
    <property type="match status" value="1"/>
</dbReference>
<comment type="caution">
    <text evidence="2">The sequence shown here is derived from an EMBL/GenBank/DDBJ whole genome shotgun (WGS) entry which is preliminary data.</text>
</comment>
<dbReference type="AlphaFoldDB" id="A0A919RK13"/>
<dbReference type="RefSeq" id="WP_204030343.1">
    <property type="nucleotide sequence ID" value="NZ_BOOW01000034.1"/>
</dbReference>